<protein>
    <recommendedName>
        <fullName evidence="3">Chitin-binding type-2 domain-containing protein</fullName>
    </recommendedName>
</protein>
<proteinExistence type="predicted"/>
<dbReference type="Gene3D" id="2.170.140.10">
    <property type="entry name" value="Chitin binding domain"/>
    <property type="match status" value="1"/>
</dbReference>
<reference evidence="4" key="2">
    <citation type="submission" date="2025-05" db="UniProtKB">
        <authorList>
            <consortium name="EnsemblMetazoa"/>
        </authorList>
    </citation>
    <scope>IDENTIFICATION</scope>
    <source>
        <strain evidence="4">Foshan</strain>
    </source>
</reference>
<dbReference type="PANTHER" id="PTHR22933">
    <property type="entry name" value="FI18007P1-RELATED"/>
    <property type="match status" value="1"/>
</dbReference>
<dbReference type="GeneID" id="109412510"/>
<evidence type="ECO:0000313" key="4">
    <source>
        <dbReference type="EnsemblMetazoa" id="AALFPA23_010365.P14473"/>
    </source>
</evidence>
<dbReference type="Proteomes" id="UP000069940">
    <property type="component" value="Unassembled WGS sequence"/>
</dbReference>
<feature type="domain" description="Chitin-binding type-2" evidence="3">
    <location>
        <begin position="49"/>
        <end position="108"/>
    </location>
</feature>
<accession>A0ABM1YLZ2</accession>
<dbReference type="InterPro" id="IPR052976">
    <property type="entry name" value="Scoloptoxin-like"/>
</dbReference>
<keyword evidence="5" id="KW-1185">Reference proteome</keyword>
<dbReference type="PANTHER" id="PTHR22933:SF43">
    <property type="entry name" value="LP10131P"/>
    <property type="match status" value="1"/>
</dbReference>
<sequence length="520" mass="57389">MCRVGLLLAAFVIGLCQARTLPNRSKQVKAYAYVLPAGAEEIRDDINHSFVCANRTDGFYVDIDNDCQIFHRCQDRARFSFICAEKTVFSQMYQTCVHEGQLGFPCEDSGMFFPDAEESSTSNSETESSNEGDSANNEEQPAAEPNSAAVMMPAQVLLPPEEESMMDDASNEEKVIGSVVSMPISDNYVNMFDHQQINDDKFDPVEEDETENTAQEMLDEQTDAQASESVQHEVIDNTQEVEVNDESNEVSAISSNMEEVPVKVHEANDDEGVSNSVVNDSNEQEEPVAVLSEVVQPTIQLQLHNDVQEIEESEPVVQDVQEEVHHVQPEVSDEQNTQSVDSIISNTVNDENDSNSVQNESSDTQMVNEPVLEAEPQTFEISEVPSPNAENIVTDNELNHDEQEESEQMISDPIVAENLATADDEAVVVENVADSEASPVQNELVLQADEPTPVEDQNQTVMNEVHPLTATLAENIPLPSNSADLPEFIVSTVADLRRGVVPPALRRRKTFLFKADAVPS</sequence>
<dbReference type="RefSeq" id="XP_062708316.1">
    <property type="nucleotide sequence ID" value="XM_062852332.1"/>
</dbReference>
<evidence type="ECO:0000313" key="5">
    <source>
        <dbReference type="Proteomes" id="UP000069940"/>
    </source>
</evidence>
<organism evidence="4 5">
    <name type="scientific">Aedes albopictus</name>
    <name type="common">Asian tiger mosquito</name>
    <name type="synonym">Stegomyia albopicta</name>
    <dbReference type="NCBI Taxonomy" id="7160"/>
    <lineage>
        <taxon>Eukaryota</taxon>
        <taxon>Metazoa</taxon>
        <taxon>Ecdysozoa</taxon>
        <taxon>Arthropoda</taxon>
        <taxon>Hexapoda</taxon>
        <taxon>Insecta</taxon>
        <taxon>Pterygota</taxon>
        <taxon>Neoptera</taxon>
        <taxon>Endopterygota</taxon>
        <taxon>Diptera</taxon>
        <taxon>Nematocera</taxon>
        <taxon>Culicoidea</taxon>
        <taxon>Culicidae</taxon>
        <taxon>Culicinae</taxon>
        <taxon>Aedini</taxon>
        <taxon>Aedes</taxon>
        <taxon>Stegomyia</taxon>
    </lineage>
</organism>
<dbReference type="InterPro" id="IPR002557">
    <property type="entry name" value="Chitin-bd_dom"/>
</dbReference>
<reference evidence="5" key="1">
    <citation type="journal article" date="2015" name="Proc. Natl. Acad. Sci. U.S.A.">
        <title>Genome sequence of the Asian Tiger mosquito, Aedes albopictus, reveals insights into its biology, genetics, and evolution.</title>
        <authorList>
            <person name="Chen X.G."/>
            <person name="Jiang X."/>
            <person name="Gu J."/>
            <person name="Xu M."/>
            <person name="Wu Y."/>
            <person name="Deng Y."/>
            <person name="Zhang C."/>
            <person name="Bonizzoni M."/>
            <person name="Dermauw W."/>
            <person name="Vontas J."/>
            <person name="Armbruster P."/>
            <person name="Huang X."/>
            <person name="Yang Y."/>
            <person name="Zhang H."/>
            <person name="He W."/>
            <person name="Peng H."/>
            <person name="Liu Y."/>
            <person name="Wu K."/>
            <person name="Chen J."/>
            <person name="Lirakis M."/>
            <person name="Topalis P."/>
            <person name="Van Leeuwen T."/>
            <person name="Hall A.B."/>
            <person name="Jiang X."/>
            <person name="Thorpe C."/>
            <person name="Mueller R.L."/>
            <person name="Sun C."/>
            <person name="Waterhouse R.M."/>
            <person name="Yan G."/>
            <person name="Tu Z.J."/>
            <person name="Fang X."/>
            <person name="James A.A."/>
        </authorList>
    </citation>
    <scope>NUCLEOTIDE SEQUENCE [LARGE SCALE GENOMIC DNA]</scope>
    <source>
        <strain evidence="5">Foshan</strain>
    </source>
</reference>
<feature type="region of interest" description="Disordered" evidence="1">
    <location>
        <begin position="113"/>
        <end position="150"/>
    </location>
</feature>
<evidence type="ECO:0000256" key="2">
    <source>
        <dbReference type="SAM" id="SignalP"/>
    </source>
</evidence>
<dbReference type="InterPro" id="IPR036508">
    <property type="entry name" value="Chitin-bd_dom_sf"/>
</dbReference>
<name>A0ABM1YLZ2_AEDAL</name>
<feature type="chain" id="PRO_5046257268" description="Chitin-binding type-2 domain-containing protein" evidence="2">
    <location>
        <begin position="19"/>
        <end position="520"/>
    </location>
</feature>
<dbReference type="Pfam" id="PF01607">
    <property type="entry name" value="CBM_14"/>
    <property type="match status" value="1"/>
</dbReference>
<feature type="signal peptide" evidence="2">
    <location>
        <begin position="1"/>
        <end position="18"/>
    </location>
</feature>
<dbReference type="EnsemblMetazoa" id="AALFPA23_010365.R14473">
    <property type="protein sequence ID" value="AALFPA23_010365.P14473"/>
    <property type="gene ID" value="AALFPA23_010365"/>
</dbReference>
<feature type="compositionally biased region" description="Low complexity" evidence="1">
    <location>
        <begin position="119"/>
        <end position="131"/>
    </location>
</feature>
<dbReference type="PROSITE" id="PS50940">
    <property type="entry name" value="CHIT_BIND_II"/>
    <property type="match status" value="1"/>
</dbReference>
<feature type="region of interest" description="Disordered" evidence="1">
    <location>
        <begin position="326"/>
        <end position="366"/>
    </location>
</feature>
<keyword evidence="2" id="KW-0732">Signal</keyword>
<evidence type="ECO:0000256" key="1">
    <source>
        <dbReference type="SAM" id="MobiDB-lite"/>
    </source>
</evidence>
<evidence type="ECO:0000259" key="3">
    <source>
        <dbReference type="PROSITE" id="PS50940"/>
    </source>
</evidence>
<feature type="compositionally biased region" description="Polar residues" evidence="1">
    <location>
        <begin position="334"/>
        <end position="366"/>
    </location>
</feature>
<feature type="region of interest" description="Disordered" evidence="1">
    <location>
        <begin position="267"/>
        <end position="288"/>
    </location>
</feature>
<dbReference type="SUPFAM" id="SSF57625">
    <property type="entry name" value="Invertebrate chitin-binding proteins"/>
    <property type="match status" value="1"/>
</dbReference>